<evidence type="ECO:0000256" key="4">
    <source>
        <dbReference type="ARBA" id="ARBA00022989"/>
    </source>
</evidence>
<dbReference type="Pfam" id="PF00361">
    <property type="entry name" value="Proton_antipo_M"/>
    <property type="match status" value="1"/>
</dbReference>
<evidence type="ECO:0000256" key="6">
    <source>
        <dbReference type="ARBA" id="ARBA00023136"/>
    </source>
</evidence>
<keyword evidence="4 8" id="KW-1133">Transmembrane helix</keyword>
<feature type="transmembrane region" description="Helical" evidence="8">
    <location>
        <begin position="365"/>
        <end position="385"/>
    </location>
</feature>
<evidence type="ECO:0000256" key="1">
    <source>
        <dbReference type="ARBA" id="ARBA00004651"/>
    </source>
</evidence>
<evidence type="ECO:0000259" key="9">
    <source>
        <dbReference type="Pfam" id="PF00361"/>
    </source>
</evidence>
<accession>A0ABU3P2F1</accession>
<feature type="transmembrane region" description="Helical" evidence="8">
    <location>
        <begin position="303"/>
        <end position="328"/>
    </location>
</feature>
<proteinExistence type="predicted"/>
<comment type="caution">
    <text evidence="10">The sequence shown here is derived from an EMBL/GenBank/DDBJ whole genome shotgun (WGS) entry which is preliminary data.</text>
</comment>
<keyword evidence="2" id="KW-1003">Cell membrane</keyword>
<feature type="transmembrane region" description="Helical" evidence="8">
    <location>
        <begin position="128"/>
        <end position="148"/>
    </location>
</feature>
<feature type="transmembrane region" description="Helical" evidence="8">
    <location>
        <begin position="65"/>
        <end position="89"/>
    </location>
</feature>
<feature type="transmembrane region" description="Helical" evidence="8">
    <location>
        <begin position="397"/>
        <end position="429"/>
    </location>
</feature>
<evidence type="ECO:0000256" key="7">
    <source>
        <dbReference type="RuleBase" id="RU000320"/>
    </source>
</evidence>
<keyword evidence="11" id="KW-1185">Reference proteome</keyword>
<comment type="subcellular location">
    <subcellularLocation>
        <location evidence="1">Cell membrane</location>
        <topology evidence="1">Multi-pass membrane protein</topology>
    </subcellularLocation>
    <subcellularLocation>
        <location evidence="7">Membrane</location>
        <topology evidence="7">Multi-pass membrane protein</topology>
    </subcellularLocation>
</comment>
<evidence type="ECO:0000256" key="3">
    <source>
        <dbReference type="ARBA" id="ARBA00022692"/>
    </source>
</evidence>
<keyword evidence="5" id="KW-0560">Oxidoreductase</keyword>
<dbReference type="PRINTS" id="PR01437">
    <property type="entry name" value="NUOXDRDTASE4"/>
</dbReference>
<evidence type="ECO:0000256" key="8">
    <source>
        <dbReference type="SAM" id="Phobius"/>
    </source>
</evidence>
<dbReference type="EMBL" id="JAUOZS010000001">
    <property type="protein sequence ID" value="MDT8903226.1"/>
    <property type="molecule type" value="Genomic_DNA"/>
</dbReference>
<dbReference type="PANTHER" id="PTHR42682:SF5">
    <property type="entry name" value="HYDROGENASE-4 COMPONENT F"/>
    <property type="match status" value="1"/>
</dbReference>
<keyword evidence="6 8" id="KW-0472">Membrane</keyword>
<sequence length="492" mass="51114">MYELIVLALGLPPVTAAASLAVRRRGFLKVMNVAASLTTCGLTFALAAGVLRDGPYAGGWLFVDALSALLLVVVGLLTFTATLFSASYMEAEADEGHIKPGLLGGYYALLQLFSFTMLAVLVAENLGLMWVGVEATTLASTLLVAFYFNRSALEAAWKYVMVCNVGILLALLGTILLYYAQLSAGGGGAPLSRAAMEALSGRLDPFLVKLAFVFILIGYGTKAGLAPMHTWLPDAHSQAPSPVSALLSGALLSCALYVLIRNLGIVTAVLGGEFVQAALLLFGVLSVAVAVPFMLVQHDIKRLLAYSSVEHVGIVSFGLGLGTPLALYGAAFHILNHAVAKSALFYLSGIIIQRYRSKHVMRIRGLFAAMPAAGTMFLVAVLAIVGTPPLSVFFSKFAIVAAAFAAGKPVLGAALLLLLAGVFAGMMYYATRMMFGTAPAGLAAARPGACALAAAGLSLAWVVGTGLYVPAALDELLTRAAAQMFAAVGGLR</sequence>
<evidence type="ECO:0000256" key="2">
    <source>
        <dbReference type="ARBA" id="ARBA00022475"/>
    </source>
</evidence>
<reference evidence="10 11" key="1">
    <citation type="submission" date="2023-07" db="EMBL/GenBank/DDBJ databases">
        <title>The novel representative of Negativicutes class, Anaeroselena agilis gen. nov. sp. nov.</title>
        <authorList>
            <person name="Prokofeva M.I."/>
            <person name="Elcheninov A.G."/>
            <person name="Klyukina A."/>
            <person name="Kublanov I.V."/>
            <person name="Frolov E.N."/>
            <person name="Podosokorskaya O.A."/>
        </authorList>
    </citation>
    <scope>NUCLEOTIDE SEQUENCE [LARGE SCALE GENOMIC DNA]</scope>
    <source>
        <strain evidence="10 11">4137-cl</strain>
    </source>
</reference>
<feature type="transmembrane region" description="Helical" evidence="8">
    <location>
        <begin position="101"/>
        <end position="122"/>
    </location>
</feature>
<keyword evidence="3 7" id="KW-0812">Transmembrane</keyword>
<protein>
    <submittedName>
        <fullName evidence="10">Proton-conducting transporter membrane subunit</fullName>
    </submittedName>
</protein>
<gene>
    <name evidence="10" type="ORF">Q4T40_18480</name>
</gene>
<name>A0ABU3P2F1_9FIRM</name>
<organism evidence="10 11">
    <name type="scientific">Anaeroselena agilis</name>
    <dbReference type="NCBI Taxonomy" id="3063788"/>
    <lineage>
        <taxon>Bacteria</taxon>
        <taxon>Bacillati</taxon>
        <taxon>Bacillota</taxon>
        <taxon>Negativicutes</taxon>
        <taxon>Acetonemataceae</taxon>
        <taxon>Anaeroselena</taxon>
    </lineage>
</organism>
<dbReference type="InterPro" id="IPR003918">
    <property type="entry name" value="NADH_UbQ_OxRdtase"/>
</dbReference>
<dbReference type="PANTHER" id="PTHR42682">
    <property type="entry name" value="HYDROGENASE-4 COMPONENT F"/>
    <property type="match status" value="1"/>
</dbReference>
<feature type="transmembrane region" description="Helical" evidence="8">
    <location>
        <begin position="449"/>
        <end position="469"/>
    </location>
</feature>
<dbReference type="Proteomes" id="UP001254848">
    <property type="component" value="Unassembled WGS sequence"/>
</dbReference>
<feature type="transmembrane region" description="Helical" evidence="8">
    <location>
        <begin position="160"/>
        <end position="180"/>
    </location>
</feature>
<dbReference type="InterPro" id="IPR052175">
    <property type="entry name" value="ComplexI-like_HydComp"/>
</dbReference>
<evidence type="ECO:0000313" key="11">
    <source>
        <dbReference type="Proteomes" id="UP001254848"/>
    </source>
</evidence>
<feature type="transmembrane region" description="Helical" evidence="8">
    <location>
        <begin position="206"/>
        <end position="225"/>
    </location>
</feature>
<dbReference type="RefSeq" id="WP_413781685.1">
    <property type="nucleotide sequence ID" value="NZ_JAUOZS010000001.1"/>
</dbReference>
<feature type="transmembrane region" description="Helical" evidence="8">
    <location>
        <begin position="277"/>
        <end position="296"/>
    </location>
</feature>
<evidence type="ECO:0000256" key="5">
    <source>
        <dbReference type="ARBA" id="ARBA00023002"/>
    </source>
</evidence>
<feature type="transmembrane region" description="Helical" evidence="8">
    <location>
        <begin position="334"/>
        <end position="353"/>
    </location>
</feature>
<feature type="transmembrane region" description="Helical" evidence="8">
    <location>
        <begin position="246"/>
        <end position="271"/>
    </location>
</feature>
<evidence type="ECO:0000313" key="10">
    <source>
        <dbReference type="EMBL" id="MDT8903226.1"/>
    </source>
</evidence>
<feature type="domain" description="NADH:quinone oxidoreductase/Mrp antiporter transmembrane" evidence="9">
    <location>
        <begin position="123"/>
        <end position="414"/>
    </location>
</feature>
<dbReference type="InterPro" id="IPR001750">
    <property type="entry name" value="ND/Mrp_TM"/>
</dbReference>